<dbReference type="RefSeq" id="WP_285969432.1">
    <property type="nucleotide sequence ID" value="NZ_CP127294.1"/>
</dbReference>
<name>A0A9Y2IER6_9PSEU</name>
<dbReference type="InterPro" id="IPR016181">
    <property type="entry name" value="Acyl_CoA_acyltransferase"/>
</dbReference>
<dbReference type="GO" id="GO:0016747">
    <property type="term" value="F:acyltransferase activity, transferring groups other than amino-acyl groups"/>
    <property type="evidence" value="ECO:0007669"/>
    <property type="project" value="InterPro"/>
</dbReference>
<dbReference type="InterPro" id="IPR016794">
    <property type="entry name" value="UCP21603_acetyltransf"/>
</dbReference>
<keyword evidence="2" id="KW-0012">Acyltransferase</keyword>
<proteinExistence type="predicted"/>
<evidence type="ECO:0000313" key="3">
    <source>
        <dbReference type="Proteomes" id="UP001236014"/>
    </source>
</evidence>
<dbReference type="InterPro" id="IPR025289">
    <property type="entry name" value="DUF4081"/>
</dbReference>
<dbReference type="KEGG" id="acab:QRX50_46590"/>
<dbReference type="SUPFAM" id="SSF55729">
    <property type="entry name" value="Acyl-CoA N-acyltransferases (Nat)"/>
    <property type="match status" value="1"/>
</dbReference>
<dbReference type="Pfam" id="PF08445">
    <property type="entry name" value="FR47"/>
    <property type="match status" value="1"/>
</dbReference>
<dbReference type="EMBL" id="CP127294">
    <property type="protein sequence ID" value="WIX78727.1"/>
    <property type="molecule type" value="Genomic_DNA"/>
</dbReference>
<dbReference type="Pfam" id="PF13312">
    <property type="entry name" value="DUF4081"/>
    <property type="match status" value="1"/>
</dbReference>
<dbReference type="EC" id="2.3.1.-" evidence="2"/>
<feature type="domain" description="N-acetyltransferase" evidence="1">
    <location>
        <begin position="143"/>
        <end position="284"/>
    </location>
</feature>
<evidence type="ECO:0000259" key="1">
    <source>
        <dbReference type="PROSITE" id="PS51186"/>
    </source>
</evidence>
<keyword evidence="2" id="KW-0808">Transferase</keyword>
<dbReference type="Proteomes" id="UP001236014">
    <property type="component" value="Chromosome"/>
</dbReference>
<reference evidence="2 3" key="1">
    <citation type="submission" date="2023-06" db="EMBL/GenBank/DDBJ databases">
        <authorList>
            <person name="Oyuntsetseg B."/>
            <person name="Kim S.B."/>
        </authorList>
    </citation>
    <scope>NUCLEOTIDE SEQUENCE [LARGE SCALE GENOMIC DNA]</scope>
    <source>
        <strain evidence="2 3">2-15</strain>
    </source>
</reference>
<protein>
    <submittedName>
        <fullName evidence="2">GNAT family N-acetyltransferase</fullName>
        <ecNumber evidence="2">2.3.1.-</ecNumber>
    </submittedName>
</protein>
<dbReference type="PIRSF" id="PIRSF021603">
    <property type="entry name" value="UCP21603_acetyltransf"/>
    <property type="match status" value="1"/>
</dbReference>
<sequence length="284" mass="30364">MLRLAGARLLDDRDYPAVRAALAADPVSSCMVSARVEAAGLDPWRLGGELWAADGRPGRSTRFQGLCFAGPNLIPLRGNASALRSFADRALRRQRTCSSLVGPAEQVLGLWDELSSEWGPAREVRGDQPLMALDGSPHVKADPHVRAVRPDELDRYLPAAVAMFIEEVGVDPRSGDGGASYRARVSELIATGRAFARFEDGEVVFKAEIGAMSAGVGQIQGVWVHPERRSAGLGTAGTAAVVNRLVHGLGRTASLYVNAFNSPALAAYRRIGFQQVGQYATVLF</sequence>
<evidence type="ECO:0000313" key="2">
    <source>
        <dbReference type="EMBL" id="WIX78727.1"/>
    </source>
</evidence>
<gene>
    <name evidence="2" type="ORF">QRX50_46590</name>
</gene>
<keyword evidence="3" id="KW-1185">Reference proteome</keyword>
<dbReference type="InterPro" id="IPR013653">
    <property type="entry name" value="GCN5-like_dom"/>
</dbReference>
<dbReference type="Gene3D" id="3.40.630.30">
    <property type="match status" value="1"/>
</dbReference>
<accession>A0A9Y2IER6</accession>
<organism evidence="2 3">
    <name type="scientific">Amycolatopsis carbonis</name>
    <dbReference type="NCBI Taxonomy" id="715471"/>
    <lineage>
        <taxon>Bacteria</taxon>
        <taxon>Bacillati</taxon>
        <taxon>Actinomycetota</taxon>
        <taxon>Actinomycetes</taxon>
        <taxon>Pseudonocardiales</taxon>
        <taxon>Pseudonocardiaceae</taxon>
        <taxon>Amycolatopsis</taxon>
    </lineage>
</organism>
<dbReference type="InterPro" id="IPR000182">
    <property type="entry name" value="GNAT_dom"/>
</dbReference>
<dbReference type="AlphaFoldDB" id="A0A9Y2IER6"/>
<dbReference type="PROSITE" id="PS51186">
    <property type="entry name" value="GNAT"/>
    <property type="match status" value="1"/>
</dbReference>